<name>A0A645BBT6_9ZZZZ</name>
<gene>
    <name evidence="1" type="ORF">SDC9_109401</name>
</gene>
<protein>
    <submittedName>
        <fullName evidence="1">Uncharacterized protein</fullName>
    </submittedName>
</protein>
<reference evidence="1" key="1">
    <citation type="submission" date="2019-08" db="EMBL/GenBank/DDBJ databases">
        <authorList>
            <person name="Kucharzyk K."/>
            <person name="Murdoch R.W."/>
            <person name="Higgins S."/>
            <person name="Loffler F."/>
        </authorList>
    </citation>
    <scope>NUCLEOTIDE SEQUENCE</scope>
</reference>
<evidence type="ECO:0000313" key="1">
    <source>
        <dbReference type="EMBL" id="MPM62528.1"/>
    </source>
</evidence>
<organism evidence="1">
    <name type="scientific">bioreactor metagenome</name>
    <dbReference type="NCBI Taxonomy" id="1076179"/>
    <lineage>
        <taxon>unclassified sequences</taxon>
        <taxon>metagenomes</taxon>
        <taxon>ecological metagenomes</taxon>
    </lineage>
</organism>
<dbReference type="AlphaFoldDB" id="A0A645BBT6"/>
<comment type="caution">
    <text evidence="1">The sequence shown here is derived from an EMBL/GenBank/DDBJ whole genome shotgun (WGS) entry which is preliminary data.</text>
</comment>
<dbReference type="EMBL" id="VSSQ01018912">
    <property type="protein sequence ID" value="MPM62528.1"/>
    <property type="molecule type" value="Genomic_DNA"/>
</dbReference>
<proteinExistence type="predicted"/>
<sequence>MVGEFIEFRQLDDSVQHQHPPEFSGLVNVDLLKFRLPGAQRLRHLNRHPEAVHRLGYPELSHVVLLAFSRYSNSTVFTSTSRPFQQ</sequence>
<accession>A0A645BBT6</accession>